<proteinExistence type="predicted"/>
<gene>
    <name evidence="3" type="ORF">E1293_18590</name>
</gene>
<sequence>MADERCRITVVGERRRVDIALPAHAPITEYASMLADMCGQDEPDAMPPAWSLAPAGRPPFEPGGSLGDAGVVDGETLYLRNVLEGEFDGPAVSDIEEEIATLEDDGTMWSARTRAYTTVVLGLLVLVGAAIALAAGGGAPGAVAAGAPLFATGLAAPVLAWSAARKHWPVPPGARTALAAASCPLLTGAVLALPVTGFAPRLAAALAAALVGALAAYLAAPSAPTMVLLLGCGLALLLAVPLVLLSASAAEAAAAVAVVVFHLLAILPRLASQVATLPAGTSEMDDVAGTVRRVQRLLVLLNTGCCLAVIGCLAVLSASDGWFALGLALCLGVALLCRASNSRLTAVVAALLLSGLAGLGALLLRVPDRLPGLGLPGWSGPLALVVVGVVVLWAGLVMSFRSSLQQADFGERWRWPGPFGAFLGAVSVPVAAGVFGVFQALLDAGRGM</sequence>
<keyword evidence="1" id="KW-0812">Transmembrane</keyword>
<feature type="transmembrane region" description="Helical" evidence="1">
    <location>
        <begin position="115"/>
        <end position="136"/>
    </location>
</feature>
<dbReference type="InterPro" id="IPR024962">
    <property type="entry name" value="YukD-like"/>
</dbReference>
<dbReference type="Pfam" id="PF19053">
    <property type="entry name" value="EccD"/>
    <property type="match status" value="1"/>
</dbReference>
<feature type="transmembrane region" description="Helical" evidence="1">
    <location>
        <begin position="378"/>
        <end position="398"/>
    </location>
</feature>
<dbReference type="InterPro" id="IPR044049">
    <property type="entry name" value="EccD_transm"/>
</dbReference>
<protein>
    <recommendedName>
        <fullName evidence="2">EccD-like transmembrane domain-containing protein</fullName>
    </recommendedName>
</protein>
<name>A0A4R5BA48_9ACTN</name>
<dbReference type="RefSeq" id="WP_132198684.1">
    <property type="nucleotide sequence ID" value="NZ_SMKY01000077.1"/>
</dbReference>
<evidence type="ECO:0000256" key="1">
    <source>
        <dbReference type="SAM" id="Phobius"/>
    </source>
</evidence>
<dbReference type="OrthoDB" id="4775372at2"/>
<feature type="transmembrane region" description="Helical" evidence="1">
    <location>
        <begin position="142"/>
        <end position="164"/>
    </location>
</feature>
<feature type="transmembrane region" description="Helical" evidence="1">
    <location>
        <begin position="202"/>
        <end position="220"/>
    </location>
</feature>
<accession>A0A4R5BA48</accession>
<dbReference type="Pfam" id="PF08817">
    <property type="entry name" value="YukD"/>
    <property type="match status" value="1"/>
</dbReference>
<feature type="transmembrane region" description="Helical" evidence="1">
    <location>
        <begin position="297"/>
        <end position="316"/>
    </location>
</feature>
<feature type="transmembrane region" description="Helical" evidence="1">
    <location>
        <begin position="419"/>
        <end position="442"/>
    </location>
</feature>
<feature type="transmembrane region" description="Helical" evidence="1">
    <location>
        <begin position="346"/>
        <end position="366"/>
    </location>
</feature>
<dbReference type="Proteomes" id="UP000295578">
    <property type="component" value="Unassembled WGS sequence"/>
</dbReference>
<dbReference type="EMBL" id="SMKY01000077">
    <property type="protein sequence ID" value="TDD81476.1"/>
    <property type="molecule type" value="Genomic_DNA"/>
</dbReference>
<evidence type="ECO:0000313" key="3">
    <source>
        <dbReference type="EMBL" id="TDD81476.1"/>
    </source>
</evidence>
<dbReference type="AlphaFoldDB" id="A0A4R5BA48"/>
<feature type="domain" description="EccD-like transmembrane" evidence="2">
    <location>
        <begin position="113"/>
        <end position="441"/>
    </location>
</feature>
<evidence type="ECO:0000313" key="4">
    <source>
        <dbReference type="Proteomes" id="UP000295578"/>
    </source>
</evidence>
<organism evidence="3 4">
    <name type="scientific">Actinomadura darangshiensis</name>
    <dbReference type="NCBI Taxonomy" id="705336"/>
    <lineage>
        <taxon>Bacteria</taxon>
        <taxon>Bacillati</taxon>
        <taxon>Actinomycetota</taxon>
        <taxon>Actinomycetes</taxon>
        <taxon>Streptosporangiales</taxon>
        <taxon>Thermomonosporaceae</taxon>
        <taxon>Actinomadura</taxon>
    </lineage>
</organism>
<feature type="transmembrane region" description="Helical" evidence="1">
    <location>
        <begin position="252"/>
        <end position="271"/>
    </location>
</feature>
<dbReference type="Gene3D" id="3.10.20.90">
    <property type="entry name" value="Phosphatidylinositol 3-kinase Catalytic Subunit, Chain A, domain 1"/>
    <property type="match status" value="1"/>
</dbReference>
<keyword evidence="4" id="KW-1185">Reference proteome</keyword>
<comment type="caution">
    <text evidence="3">The sequence shown here is derived from an EMBL/GenBank/DDBJ whole genome shotgun (WGS) entry which is preliminary data.</text>
</comment>
<feature type="transmembrane region" description="Helical" evidence="1">
    <location>
        <begin position="176"/>
        <end position="196"/>
    </location>
</feature>
<feature type="transmembrane region" description="Helical" evidence="1">
    <location>
        <begin position="322"/>
        <end position="339"/>
    </location>
</feature>
<feature type="transmembrane region" description="Helical" evidence="1">
    <location>
        <begin position="227"/>
        <end position="246"/>
    </location>
</feature>
<reference evidence="3 4" key="1">
    <citation type="submission" date="2019-03" db="EMBL/GenBank/DDBJ databases">
        <title>Draft genome sequences of novel Actinobacteria.</title>
        <authorList>
            <person name="Sahin N."/>
            <person name="Ay H."/>
            <person name="Saygin H."/>
        </authorList>
    </citation>
    <scope>NUCLEOTIDE SEQUENCE [LARGE SCALE GENOMIC DNA]</scope>
    <source>
        <strain evidence="3 4">DSM 45941</strain>
    </source>
</reference>
<evidence type="ECO:0000259" key="2">
    <source>
        <dbReference type="Pfam" id="PF19053"/>
    </source>
</evidence>
<keyword evidence="1" id="KW-0472">Membrane</keyword>
<keyword evidence="1" id="KW-1133">Transmembrane helix</keyword>